<evidence type="ECO:0000256" key="1">
    <source>
        <dbReference type="SAM" id="Coils"/>
    </source>
</evidence>
<feature type="coiled-coil region" evidence="1">
    <location>
        <begin position="8"/>
        <end position="42"/>
    </location>
</feature>
<dbReference type="EMBL" id="VHII01000014">
    <property type="protein sequence ID" value="KAF1380788.1"/>
    <property type="molecule type" value="Genomic_DNA"/>
</dbReference>
<keyword evidence="3" id="KW-1185">Reference proteome</keyword>
<proteinExistence type="predicted"/>
<gene>
    <name evidence="2" type="ORF">PFLUV_G00167630</name>
</gene>
<sequence length="78" mass="8409">MCDILEQLGALKEKLSSVETKLADSETKLANSETQIQELKNKESTKVVFSAASGGGDANIGPFNTDNVSLQKSDNKHR</sequence>
<comment type="caution">
    <text evidence="2">The sequence shown here is derived from an EMBL/GenBank/DDBJ whole genome shotgun (WGS) entry which is preliminary data.</text>
</comment>
<evidence type="ECO:0000313" key="3">
    <source>
        <dbReference type="Proteomes" id="UP000465112"/>
    </source>
</evidence>
<evidence type="ECO:0000313" key="2">
    <source>
        <dbReference type="EMBL" id="KAF1380788.1"/>
    </source>
</evidence>
<accession>A0A6A5EP04</accession>
<keyword evidence="1" id="KW-0175">Coiled coil</keyword>
<organism evidence="2 3">
    <name type="scientific">Perca fluviatilis</name>
    <name type="common">European perch</name>
    <dbReference type="NCBI Taxonomy" id="8168"/>
    <lineage>
        <taxon>Eukaryota</taxon>
        <taxon>Metazoa</taxon>
        <taxon>Chordata</taxon>
        <taxon>Craniata</taxon>
        <taxon>Vertebrata</taxon>
        <taxon>Euteleostomi</taxon>
        <taxon>Actinopterygii</taxon>
        <taxon>Neopterygii</taxon>
        <taxon>Teleostei</taxon>
        <taxon>Neoteleostei</taxon>
        <taxon>Acanthomorphata</taxon>
        <taxon>Eupercaria</taxon>
        <taxon>Perciformes</taxon>
        <taxon>Percoidei</taxon>
        <taxon>Percidae</taxon>
        <taxon>Percinae</taxon>
        <taxon>Perca</taxon>
    </lineage>
</organism>
<dbReference type="Proteomes" id="UP000465112">
    <property type="component" value="Chromosome 14"/>
</dbReference>
<dbReference type="AlphaFoldDB" id="A0A6A5EP04"/>
<reference evidence="2 3" key="1">
    <citation type="submission" date="2019-06" db="EMBL/GenBank/DDBJ databases">
        <title>A chromosome-scale genome assembly of the European perch, Perca fluviatilis.</title>
        <authorList>
            <person name="Roques C."/>
            <person name="Zahm M."/>
            <person name="Cabau C."/>
            <person name="Klopp C."/>
            <person name="Bouchez O."/>
            <person name="Donnadieu C."/>
            <person name="Kuhl H."/>
            <person name="Gislard M."/>
            <person name="Guendouz S."/>
            <person name="Journot L."/>
            <person name="Haffray P."/>
            <person name="Bestin A."/>
            <person name="Morvezen R."/>
            <person name="Feron R."/>
            <person name="Wen M."/>
            <person name="Jouanno E."/>
            <person name="Herpin A."/>
            <person name="Schartl M."/>
            <person name="Postlethwait J."/>
            <person name="Schaerlinger B."/>
            <person name="Chardard D."/>
            <person name="Lecocq T."/>
            <person name="Poncet C."/>
            <person name="Jaffrelo L."/>
            <person name="Lampietro C."/>
            <person name="Guiguen Y."/>
        </authorList>
    </citation>
    <scope>NUCLEOTIDE SEQUENCE [LARGE SCALE GENOMIC DNA]</scope>
    <source>
        <tissue evidence="2">Blood</tissue>
    </source>
</reference>
<name>A0A6A5EP04_PERFL</name>
<protein>
    <submittedName>
        <fullName evidence="2">Uncharacterized protein</fullName>
    </submittedName>
</protein>